<dbReference type="GO" id="GO:0032259">
    <property type="term" value="P:methylation"/>
    <property type="evidence" value="ECO:0007669"/>
    <property type="project" value="UniProtKB-KW"/>
</dbReference>
<dbReference type="Gene3D" id="3.40.50.150">
    <property type="entry name" value="Vaccinia Virus protein VP39"/>
    <property type="match status" value="1"/>
</dbReference>
<keyword evidence="2" id="KW-0808">Transferase</keyword>
<dbReference type="InterPro" id="IPR013216">
    <property type="entry name" value="Methyltransf_11"/>
</dbReference>
<dbReference type="EMBL" id="JAPDDP010000009">
    <property type="protein sequence ID" value="MDA0180038.1"/>
    <property type="molecule type" value="Genomic_DNA"/>
</dbReference>
<evidence type="ECO:0000313" key="3">
    <source>
        <dbReference type="Proteomes" id="UP001147653"/>
    </source>
</evidence>
<reference evidence="2" key="1">
    <citation type="submission" date="2022-10" db="EMBL/GenBank/DDBJ databases">
        <title>The WGS of Solirubrobacter phytolaccae KCTC 29190.</title>
        <authorList>
            <person name="Jiang Z."/>
        </authorList>
    </citation>
    <scope>NUCLEOTIDE SEQUENCE</scope>
    <source>
        <strain evidence="2">KCTC 29190</strain>
    </source>
</reference>
<dbReference type="GO" id="GO:0008757">
    <property type="term" value="F:S-adenosylmethionine-dependent methyltransferase activity"/>
    <property type="evidence" value="ECO:0007669"/>
    <property type="project" value="InterPro"/>
</dbReference>
<evidence type="ECO:0000259" key="1">
    <source>
        <dbReference type="Pfam" id="PF08241"/>
    </source>
</evidence>
<dbReference type="Proteomes" id="UP001147653">
    <property type="component" value="Unassembled WGS sequence"/>
</dbReference>
<proteinExistence type="predicted"/>
<keyword evidence="3" id="KW-1185">Reference proteome</keyword>
<sequence length="199" mass="21786">MPEPYPGNVYNKYDSRNPLTRRLVARFLAELDGLVDELAPADLLDVGCGEGVVTEHLAARLPPGARVVGLDRDVPKLRAAWATRDARVELITGDAHALPFADGSFDVVTLIEMLQLVTDPAQALAEATRVARRGVVVTVPDEPLWRALNVARGAYLAERGNTPGHIHHWSSRAFMAQLAPHGQLVTVQRSRPWLLAVIR</sequence>
<protein>
    <submittedName>
        <fullName evidence="2">Methyltransferase domain-containing protein</fullName>
    </submittedName>
</protein>
<gene>
    <name evidence="2" type="ORF">OJ997_07005</name>
</gene>
<dbReference type="AlphaFoldDB" id="A0A9X3N5D0"/>
<accession>A0A9X3N5D0</accession>
<comment type="caution">
    <text evidence="2">The sequence shown here is derived from an EMBL/GenBank/DDBJ whole genome shotgun (WGS) entry which is preliminary data.</text>
</comment>
<feature type="domain" description="Methyltransferase type 11" evidence="1">
    <location>
        <begin position="44"/>
        <end position="136"/>
    </location>
</feature>
<keyword evidence="2" id="KW-0489">Methyltransferase</keyword>
<dbReference type="CDD" id="cd02440">
    <property type="entry name" value="AdoMet_MTases"/>
    <property type="match status" value="1"/>
</dbReference>
<dbReference type="Pfam" id="PF08241">
    <property type="entry name" value="Methyltransf_11"/>
    <property type="match status" value="1"/>
</dbReference>
<dbReference type="RefSeq" id="WP_270024348.1">
    <property type="nucleotide sequence ID" value="NZ_JAPDDP010000009.1"/>
</dbReference>
<evidence type="ECO:0000313" key="2">
    <source>
        <dbReference type="EMBL" id="MDA0180038.1"/>
    </source>
</evidence>
<dbReference type="SUPFAM" id="SSF53335">
    <property type="entry name" value="S-adenosyl-L-methionine-dependent methyltransferases"/>
    <property type="match status" value="1"/>
</dbReference>
<dbReference type="PANTHER" id="PTHR43591">
    <property type="entry name" value="METHYLTRANSFERASE"/>
    <property type="match status" value="1"/>
</dbReference>
<dbReference type="InterPro" id="IPR029063">
    <property type="entry name" value="SAM-dependent_MTases_sf"/>
</dbReference>
<organism evidence="2 3">
    <name type="scientific">Solirubrobacter phytolaccae</name>
    <dbReference type="NCBI Taxonomy" id="1404360"/>
    <lineage>
        <taxon>Bacteria</taxon>
        <taxon>Bacillati</taxon>
        <taxon>Actinomycetota</taxon>
        <taxon>Thermoleophilia</taxon>
        <taxon>Solirubrobacterales</taxon>
        <taxon>Solirubrobacteraceae</taxon>
        <taxon>Solirubrobacter</taxon>
    </lineage>
</organism>
<name>A0A9X3N5D0_9ACTN</name>